<dbReference type="Proteomes" id="UP000318667">
    <property type="component" value="Unassembled WGS sequence"/>
</dbReference>
<accession>A0A562J3V0</accession>
<organism evidence="1 2">
    <name type="scientific">Cytobacillus oceanisediminis</name>
    <dbReference type="NCBI Taxonomy" id="665099"/>
    <lineage>
        <taxon>Bacteria</taxon>
        <taxon>Bacillati</taxon>
        <taxon>Bacillota</taxon>
        <taxon>Bacilli</taxon>
        <taxon>Bacillales</taxon>
        <taxon>Bacillaceae</taxon>
        <taxon>Cytobacillus</taxon>
    </lineage>
</organism>
<dbReference type="GeneID" id="65406613"/>
<dbReference type="RefSeq" id="WP_144546833.1">
    <property type="nucleotide sequence ID" value="NZ_VLKI01000037.1"/>
</dbReference>
<evidence type="ECO:0000313" key="1">
    <source>
        <dbReference type="EMBL" id="TWH77858.1"/>
    </source>
</evidence>
<dbReference type="EMBL" id="VLKI01000037">
    <property type="protein sequence ID" value="TWH77858.1"/>
    <property type="molecule type" value="Genomic_DNA"/>
</dbReference>
<name>A0A562J3V0_9BACI</name>
<sequence length="146" mass="17075">MSNKEDISIVEIRESFRNSIIEEFGDTVGQLILFEVDNSIKAGKEIKLDNGEIKTVPLEDVWEELKVYTNTIKTYFLDLNKCLESCEAYFNETHKLEVEFHFEPNHSTKEPSITDETLDNGNNKQLTQSIKQFYDLFSKLQIKEMR</sequence>
<dbReference type="AlphaFoldDB" id="A0A562J3V0"/>
<comment type="caution">
    <text evidence="1">The sequence shown here is derived from an EMBL/GenBank/DDBJ whole genome shotgun (WGS) entry which is preliminary data.</text>
</comment>
<keyword evidence="2" id="KW-1185">Reference proteome</keyword>
<protein>
    <submittedName>
        <fullName evidence="1">Uncharacterized protein</fullName>
    </submittedName>
</protein>
<reference evidence="1 2" key="1">
    <citation type="journal article" date="2015" name="Stand. Genomic Sci.">
        <title>Genomic Encyclopedia of Bacterial and Archaeal Type Strains, Phase III: the genomes of soil and plant-associated and newly described type strains.</title>
        <authorList>
            <person name="Whitman W.B."/>
            <person name="Woyke T."/>
            <person name="Klenk H.P."/>
            <person name="Zhou Y."/>
            <person name="Lilburn T.G."/>
            <person name="Beck B.J."/>
            <person name="De Vos P."/>
            <person name="Vandamme P."/>
            <person name="Eisen J.A."/>
            <person name="Garrity G."/>
            <person name="Hugenholtz P."/>
            <person name="Kyrpides N.C."/>
        </authorList>
    </citation>
    <scope>NUCLEOTIDE SEQUENCE [LARGE SCALE GENOMIC DNA]</scope>
    <source>
        <strain evidence="1 2">CGMCC 1.10115</strain>
    </source>
</reference>
<gene>
    <name evidence="1" type="ORF">IQ19_05563</name>
</gene>
<evidence type="ECO:0000313" key="2">
    <source>
        <dbReference type="Proteomes" id="UP000318667"/>
    </source>
</evidence>
<proteinExistence type="predicted"/>